<proteinExistence type="predicted"/>
<reference evidence="2 3" key="1">
    <citation type="submission" date="2019-11" db="EMBL/GenBank/DDBJ databases">
        <title>Agromyces kandeliae sp. nov., isolated from mangrove soil.</title>
        <authorList>
            <person name="Wang R."/>
        </authorList>
    </citation>
    <scope>NUCLEOTIDE SEQUENCE [LARGE SCALE GENOMIC DNA]</scope>
    <source>
        <strain evidence="2 3">Q22</strain>
    </source>
</reference>
<name>A0A6L5QWY2_9MICO</name>
<evidence type="ECO:0000313" key="2">
    <source>
        <dbReference type="EMBL" id="MRX42123.1"/>
    </source>
</evidence>
<sequence length="114" mass="12899">MNEFAHLGLRTRRKGAHELLVELQEGEGGPRTGRGAPVDAVIYMFAFELHDRLSNEDEMAALFTETVTLVDREEHQASLERYLDRAQTWASHSFGEPDLRGPATDPGNWKPRSH</sequence>
<comment type="caution">
    <text evidence="2">The sequence shown here is derived from an EMBL/GenBank/DDBJ whole genome shotgun (WGS) entry which is preliminary data.</text>
</comment>
<gene>
    <name evidence="2" type="ORF">GJR97_00110</name>
</gene>
<dbReference type="EMBL" id="WKJD01000002">
    <property type="protein sequence ID" value="MRX42123.1"/>
    <property type="molecule type" value="Genomic_DNA"/>
</dbReference>
<dbReference type="AlphaFoldDB" id="A0A6L5QWY2"/>
<protein>
    <submittedName>
        <fullName evidence="2">Uncharacterized protein</fullName>
    </submittedName>
</protein>
<dbReference type="Proteomes" id="UP000476511">
    <property type="component" value="Unassembled WGS sequence"/>
</dbReference>
<keyword evidence="3" id="KW-1185">Reference proteome</keyword>
<dbReference type="RefSeq" id="WP_154344539.1">
    <property type="nucleotide sequence ID" value="NZ_WKJD01000002.1"/>
</dbReference>
<organism evidence="2 3">
    <name type="scientific">Agromyces kandeliae</name>
    <dbReference type="NCBI Taxonomy" id="2666141"/>
    <lineage>
        <taxon>Bacteria</taxon>
        <taxon>Bacillati</taxon>
        <taxon>Actinomycetota</taxon>
        <taxon>Actinomycetes</taxon>
        <taxon>Micrococcales</taxon>
        <taxon>Microbacteriaceae</taxon>
        <taxon>Agromyces</taxon>
    </lineage>
</organism>
<feature type="region of interest" description="Disordered" evidence="1">
    <location>
        <begin position="92"/>
        <end position="114"/>
    </location>
</feature>
<evidence type="ECO:0000313" key="3">
    <source>
        <dbReference type="Proteomes" id="UP000476511"/>
    </source>
</evidence>
<evidence type="ECO:0000256" key="1">
    <source>
        <dbReference type="SAM" id="MobiDB-lite"/>
    </source>
</evidence>
<accession>A0A6L5QWY2</accession>